<name>A0ABU2FLB4_9EURY</name>
<organism evidence="3 4">
    <name type="scientific">Haloarcula onubensis</name>
    <dbReference type="NCBI Taxonomy" id="2950539"/>
    <lineage>
        <taxon>Archaea</taxon>
        <taxon>Methanobacteriati</taxon>
        <taxon>Methanobacteriota</taxon>
        <taxon>Stenosarchaea group</taxon>
        <taxon>Halobacteria</taxon>
        <taxon>Halobacteriales</taxon>
        <taxon>Haloarculaceae</taxon>
        <taxon>Haloarcula</taxon>
    </lineage>
</organism>
<accession>A0ABU2FLB4</accession>
<keyword evidence="4" id="KW-1185">Reference proteome</keyword>
<evidence type="ECO:0000259" key="2">
    <source>
        <dbReference type="Pfam" id="PF07790"/>
    </source>
</evidence>
<keyword evidence="1" id="KW-0812">Transmembrane</keyword>
<sequence>MDLKELFHDDDAVSPVIGVILMVAITVILAAVIASFVLGLGDSAGDAAPQFTISCNTEANEITHDGGDTVNTSQLKLLNAGSSGELVGDSTGTEVGAGDNMVKTGTISGDEQIRWNNPDGSGSNIVAEC</sequence>
<feature type="domain" description="Archaeal Type IV pilin N-terminal" evidence="2">
    <location>
        <begin position="11"/>
        <end position="81"/>
    </location>
</feature>
<dbReference type="InterPro" id="IPR013373">
    <property type="entry name" value="Flagellin/pilin_N_arc"/>
</dbReference>
<evidence type="ECO:0000313" key="3">
    <source>
        <dbReference type="EMBL" id="MDS0281551.1"/>
    </source>
</evidence>
<evidence type="ECO:0000313" key="4">
    <source>
        <dbReference type="Proteomes" id="UP001268864"/>
    </source>
</evidence>
<dbReference type="RefSeq" id="WP_310899386.1">
    <property type="nucleotide sequence ID" value="NZ_JAMQOS010000001.1"/>
</dbReference>
<gene>
    <name evidence="3" type="ORF">NDI86_05395</name>
</gene>
<dbReference type="NCBIfam" id="TIGR02537">
    <property type="entry name" value="arch_flag_Nterm"/>
    <property type="match status" value="1"/>
</dbReference>
<dbReference type="Pfam" id="PF07790">
    <property type="entry name" value="Pilin_N"/>
    <property type="match status" value="1"/>
</dbReference>
<dbReference type="PANTHER" id="PTHR38138">
    <property type="entry name" value="VNG6441H"/>
    <property type="match status" value="1"/>
</dbReference>
<dbReference type="PANTHER" id="PTHR38138:SF1">
    <property type="entry name" value="ARCHAEAL TYPE IV PILIN N-TERMINAL DOMAIN-CONTAINING PROTEIN"/>
    <property type="match status" value="1"/>
</dbReference>
<dbReference type="InterPro" id="IPR012859">
    <property type="entry name" value="Pilin_N_archaeal"/>
</dbReference>
<evidence type="ECO:0000256" key="1">
    <source>
        <dbReference type="SAM" id="Phobius"/>
    </source>
</evidence>
<feature type="transmembrane region" description="Helical" evidence="1">
    <location>
        <begin position="12"/>
        <end position="40"/>
    </location>
</feature>
<protein>
    <submittedName>
        <fullName evidence="3">Type IV pilin N-terminal domain-containing protein</fullName>
    </submittedName>
</protein>
<proteinExistence type="predicted"/>
<reference evidence="3 4" key="1">
    <citation type="submission" date="2022-06" db="EMBL/GenBank/DDBJ databases">
        <title>Halomicroarcula sp. a new haloarchaeum isolate from saline soil.</title>
        <authorList>
            <person name="Strakova D."/>
            <person name="Galisteo C."/>
            <person name="Sanchez-Porro C."/>
            <person name="Ventosa A."/>
        </authorList>
    </citation>
    <scope>NUCLEOTIDE SEQUENCE [LARGE SCALE GENOMIC DNA]</scope>
    <source>
        <strain evidence="3 4">S3CR25-11</strain>
    </source>
</reference>
<comment type="caution">
    <text evidence="3">The sequence shown here is derived from an EMBL/GenBank/DDBJ whole genome shotgun (WGS) entry which is preliminary data.</text>
</comment>
<dbReference type="EMBL" id="JAMQOS010000001">
    <property type="protein sequence ID" value="MDS0281551.1"/>
    <property type="molecule type" value="Genomic_DNA"/>
</dbReference>
<dbReference type="Proteomes" id="UP001268864">
    <property type="component" value="Unassembled WGS sequence"/>
</dbReference>
<keyword evidence="1" id="KW-1133">Transmembrane helix</keyword>
<keyword evidence="1" id="KW-0472">Membrane</keyword>